<dbReference type="SMART" id="SM00360">
    <property type="entry name" value="RRM"/>
    <property type="match status" value="2"/>
</dbReference>
<dbReference type="FunCoup" id="E9G1L5">
    <property type="interactions" value="132"/>
</dbReference>
<feature type="non-terminal residue" evidence="6">
    <location>
        <position position="195"/>
    </location>
</feature>
<dbReference type="FunFam" id="3.30.70.330:FF:000320">
    <property type="entry name" value="RNA-binding protein Musashi 2"/>
    <property type="match status" value="1"/>
</dbReference>
<gene>
    <name evidence="6" type="ORF">DAPPUDRAFT_44313</name>
</gene>
<dbReference type="SUPFAM" id="SSF54928">
    <property type="entry name" value="RNA-binding domain, RBD"/>
    <property type="match status" value="2"/>
</dbReference>
<evidence type="ECO:0000256" key="2">
    <source>
        <dbReference type="ARBA" id="ARBA00022884"/>
    </source>
</evidence>
<dbReference type="InterPro" id="IPR012677">
    <property type="entry name" value="Nucleotide-bd_a/b_plait_sf"/>
</dbReference>
<protein>
    <recommendedName>
        <fullName evidence="5">RRM domain-containing protein</fullName>
    </recommendedName>
</protein>
<reference evidence="6 7" key="1">
    <citation type="journal article" date="2011" name="Science">
        <title>The ecoresponsive genome of Daphnia pulex.</title>
        <authorList>
            <person name="Colbourne J.K."/>
            <person name="Pfrender M.E."/>
            <person name="Gilbert D."/>
            <person name="Thomas W.K."/>
            <person name="Tucker A."/>
            <person name="Oakley T.H."/>
            <person name="Tokishita S."/>
            <person name="Aerts A."/>
            <person name="Arnold G.J."/>
            <person name="Basu M.K."/>
            <person name="Bauer D.J."/>
            <person name="Caceres C.E."/>
            <person name="Carmel L."/>
            <person name="Casola C."/>
            <person name="Choi J.H."/>
            <person name="Detter J.C."/>
            <person name="Dong Q."/>
            <person name="Dusheyko S."/>
            <person name="Eads B.D."/>
            <person name="Frohlich T."/>
            <person name="Geiler-Samerotte K.A."/>
            <person name="Gerlach D."/>
            <person name="Hatcher P."/>
            <person name="Jogdeo S."/>
            <person name="Krijgsveld J."/>
            <person name="Kriventseva E.V."/>
            <person name="Kultz D."/>
            <person name="Laforsch C."/>
            <person name="Lindquist E."/>
            <person name="Lopez J."/>
            <person name="Manak J.R."/>
            <person name="Muller J."/>
            <person name="Pangilinan J."/>
            <person name="Patwardhan R.P."/>
            <person name="Pitluck S."/>
            <person name="Pritham E.J."/>
            <person name="Rechtsteiner A."/>
            <person name="Rho M."/>
            <person name="Rogozin I.B."/>
            <person name="Sakarya O."/>
            <person name="Salamov A."/>
            <person name="Schaack S."/>
            <person name="Shapiro H."/>
            <person name="Shiga Y."/>
            <person name="Skalitzky C."/>
            <person name="Smith Z."/>
            <person name="Souvorov A."/>
            <person name="Sung W."/>
            <person name="Tang Z."/>
            <person name="Tsuchiya D."/>
            <person name="Tu H."/>
            <person name="Vos H."/>
            <person name="Wang M."/>
            <person name="Wolf Y.I."/>
            <person name="Yamagata H."/>
            <person name="Yamada T."/>
            <person name="Ye Y."/>
            <person name="Shaw J.R."/>
            <person name="Andrews J."/>
            <person name="Crease T.J."/>
            <person name="Tang H."/>
            <person name="Lucas S.M."/>
            <person name="Robertson H.M."/>
            <person name="Bork P."/>
            <person name="Koonin E.V."/>
            <person name="Zdobnov E.M."/>
            <person name="Grigoriev I.V."/>
            <person name="Lynch M."/>
            <person name="Boore J.L."/>
        </authorList>
    </citation>
    <scope>NUCLEOTIDE SEQUENCE [LARGE SCALE GENOMIC DNA]</scope>
</reference>
<feature type="region of interest" description="Disordered" evidence="4">
    <location>
        <begin position="91"/>
        <end position="112"/>
    </location>
</feature>
<feature type="compositionally biased region" description="Polar residues" evidence="4">
    <location>
        <begin position="7"/>
        <end position="18"/>
    </location>
</feature>
<accession>E9G1L5</accession>
<dbReference type="GO" id="GO:0003729">
    <property type="term" value="F:mRNA binding"/>
    <property type="evidence" value="ECO:0000318"/>
    <property type="project" value="GO_Central"/>
</dbReference>
<dbReference type="Pfam" id="PF00076">
    <property type="entry name" value="RRM_1"/>
    <property type="match status" value="2"/>
</dbReference>
<dbReference type="Gene3D" id="3.30.70.330">
    <property type="match status" value="2"/>
</dbReference>
<feature type="region of interest" description="Disordered" evidence="4">
    <location>
        <begin position="1"/>
        <end position="20"/>
    </location>
</feature>
<dbReference type="PANTHER" id="PTHR48032">
    <property type="entry name" value="RNA-BINDING PROTEIN MUSASHI HOMOLOG RBP6"/>
    <property type="match status" value="1"/>
</dbReference>
<dbReference type="KEGG" id="dpx:DAPPUDRAFT_44313"/>
<sequence length="195" mass="21608">MSGLALDQSSSSGRSTPTDLPHNKLFVGGLSWQTSADKLREYFGQYGTIIDVQVLKDPLTQRSRGFGFITFAEASSVDRVLAVPAHTLDGKKIDPKHATPKNKGKATPSSKTKKVFVGGVSQDTSADEVKAYFNQFGRVEEAVMLMDQQTKRHRGFGFVTFESEDVVDRICEIHYHTIKNKKVECKKAQPKEAIL</sequence>
<dbReference type="OrthoDB" id="1875751at2759"/>
<dbReference type="GO" id="GO:0006417">
    <property type="term" value="P:regulation of translation"/>
    <property type="evidence" value="ECO:0000318"/>
    <property type="project" value="GO_Central"/>
</dbReference>
<dbReference type="PROSITE" id="PS50102">
    <property type="entry name" value="RRM"/>
    <property type="match status" value="2"/>
</dbReference>
<feature type="domain" description="RRM" evidence="5">
    <location>
        <begin position="113"/>
        <end position="190"/>
    </location>
</feature>
<dbReference type="PhylomeDB" id="E9G1L5"/>
<keyword evidence="1" id="KW-0677">Repeat</keyword>
<evidence type="ECO:0000256" key="3">
    <source>
        <dbReference type="PROSITE-ProRule" id="PRU00176"/>
    </source>
</evidence>
<keyword evidence="7" id="KW-1185">Reference proteome</keyword>
<evidence type="ECO:0000313" key="6">
    <source>
        <dbReference type="EMBL" id="EFX86518.1"/>
    </source>
</evidence>
<dbReference type="STRING" id="6669.E9G1L5"/>
<dbReference type="eggNOG" id="KOG4205">
    <property type="taxonomic scope" value="Eukaryota"/>
</dbReference>
<feature type="domain" description="RRM" evidence="5">
    <location>
        <begin position="23"/>
        <end position="114"/>
    </location>
</feature>
<dbReference type="HOGENOM" id="CLU_012062_1_5_1"/>
<evidence type="ECO:0000313" key="7">
    <source>
        <dbReference type="Proteomes" id="UP000000305"/>
    </source>
</evidence>
<dbReference type="InParanoid" id="E9G1L5"/>
<name>E9G1L5_DAPPU</name>
<evidence type="ECO:0000259" key="5">
    <source>
        <dbReference type="PROSITE" id="PS50102"/>
    </source>
</evidence>
<dbReference type="AlphaFoldDB" id="E9G1L5"/>
<dbReference type="OMA" id="RPRDEQI"/>
<evidence type="ECO:0000256" key="4">
    <source>
        <dbReference type="SAM" id="MobiDB-lite"/>
    </source>
</evidence>
<dbReference type="Proteomes" id="UP000000305">
    <property type="component" value="Unassembled WGS sequence"/>
</dbReference>
<dbReference type="InterPro" id="IPR035979">
    <property type="entry name" value="RBD_domain_sf"/>
</dbReference>
<keyword evidence="2 3" id="KW-0694">RNA-binding</keyword>
<proteinExistence type="predicted"/>
<evidence type="ECO:0000256" key="1">
    <source>
        <dbReference type="ARBA" id="ARBA00022737"/>
    </source>
</evidence>
<organism evidence="6 7">
    <name type="scientific">Daphnia pulex</name>
    <name type="common">Water flea</name>
    <dbReference type="NCBI Taxonomy" id="6669"/>
    <lineage>
        <taxon>Eukaryota</taxon>
        <taxon>Metazoa</taxon>
        <taxon>Ecdysozoa</taxon>
        <taxon>Arthropoda</taxon>
        <taxon>Crustacea</taxon>
        <taxon>Branchiopoda</taxon>
        <taxon>Diplostraca</taxon>
        <taxon>Cladocera</taxon>
        <taxon>Anomopoda</taxon>
        <taxon>Daphniidae</taxon>
        <taxon>Daphnia</taxon>
    </lineage>
</organism>
<dbReference type="EMBL" id="GL732529">
    <property type="protein sequence ID" value="EFX86518.1"/>
    <property type="molecule type" value="Genomic_DNA"/>
</dbReference>
<dbReference type="PANTHER" id="PTHR48032:SF4">
    <property type="entry name" value="FI20028P1"/>
    <property type="match status" value="1"/>
</dbReference>
<dbReference type="InterPro" id="IPR000504">
    <property type="entry name" value="RRM_dom"/>
</dbReference>
<dbReference type="GO" id="GO:0005737">
    <property type="term" value="C:cytoplasm"/>
    <property type="evidence" value="ECO:0000318"/>
    <property type="project" value="GO_Central"/>
</dbReference>